<dbReference type="SUPFAM" id="SSF82199">
    <property type="entry name" value="SET domain"/>
    <property type="match status" value="1"/>
</dbReference>
<keyword evidence="1" id="KW-0489">Methyltransferase</keyword>
<dbReference type="AlphaFoldDB" id="A0A7I8VE88"/>
<evidence type="ECO:0000259" key="4">
    <source>
        <dbReference type="PROSITE" id="PS50868"/>
    </source>
</evidence>
<comment type="caution">
    <text evidence="5">The sequence shown here is derived from an EMBL/GenBank/DDBJ whole genome shotgun (WGS) entry which is preliminary data.</text>
</comment>
<gene>
    <name evidence="5" type="ORF">DGYR_LOCUS2888</name>
</gene>
<proteinExistence type="predicted"/>
<evidence type="ECO:0000313" key="6">
    <source>
        <dbReference type="Proteomes" id="UP000549394"/>
    </source>
</evidence>
<dbReference type="GO" id="GO:0008168">
    <property type="term" value="F:methyltransferase activity"/>
    <property type="evidence" value="ECO:0007669"/>
    <property type="project" value="UniProtKB-KW"/>
</dbReference>
<dbReference type="PANTHER" id="PTHR12350">
    <property type="entry name" value="HISTONE-LYSINE N-METHYLTRANSFERASE-RELATED"/>
    <property type="match status" value="1"/>
</dbReference>
<dbReference type="InterPro" id="IPR053201">
    <property type="entry name" value="Flavunoidine_N-MTase"/>
</dbReference>
<dbReference type="EMBL" id="CAJFCJ010000004">
    <property type="protein sequence ID" value="CAD5113995.1"/>
    <property type="molecule type" value="Genomic_DNA"/>
</dbReference>
<dbReference type="Gene3D" id="2.170.270.10">
    <property type="entry name" value="SET domain"/>
    <property type="match status" value="1"/>
</dbReference>
<dbReference type="GO" id="GO:0032259">
    <property type="term" value="P:methylation"/>
    <property type="evidence" value="ECO:0007669"/>
    <property type="project" value="UniProtKB-KW"/>
</dbReference>
<keyword evidence="3" id="KW-0949">S-adenosyl-L-methionine</keyword>
<accession>A0A7I8VE88</accession>
<keyword evidence="2" id="KW-0808">Transferase</keyword>
<reference evidence="5 6" key="1">
    <citation type="submission" date="2020-08" db="EMBL/GenBank/DDBJ databases">
        <authorList>
            <person name="Hejnol A."/>
        </authorList>
    </citation>
    <scope>NUCLEOTIDE SEQUENCE [LARGE SCALE GENOMIC DNA]</scope>
</reference>
<dbReference type="OrthoDB" id="308383at2759"/>
<dbReference type="Pfam" id="PF00856">
    <property type="entry name" value="SET"/>
    <property type="match status" value="1"/>
</dbReference>
<dbReference type="InterPro" id="IPR003616">
    <property type="entry name" value="Post-SET_dom"/>
</dbReference>
<evidence type="ECO:0000256" key="1">
    <source>
        <dbReference type="ARBA" id="ARBA00022603"/>
    </source>
</evidence>
<name>A0A7I8VE88_9ANNE</name>
<organism evidence="5 6">
    <name type="scientific">Dimorphilus gyrociliatus</name>
    <dbReference type="NCBI Taxonomy" id="2664684"/>
    <lineage>
        <taxon>Eukaryota</taxon>
        <taxon>Metazoa</taxon>
        <taxon>Spiralia</taxon>
        <taxon>Lophotrochozoa</taxon>
        <taxon>Annelida</taxon>
        <taxon>Polychaeta</taxon>
        <taxon>Polychaeta incertae sedis</taxon>
        <taxon>Dinophilidae</taxon>
        <taxon>Dimorphilus</taxon>
    </lineage>
</organism>
<keyword evidence="6" id="KW-1185">Reference proteome</keyword>
<evidence type="ECO:0000256" key="3">
    <source>
        <dbReference type="ARBA" id="ARBA00022691"/>
    </source>
</evidence>
<dbReference type="PROSITE" id="PS50868">
    <property type="entry name" value="POST_SET"/>
    <property type="match status" value="1"/>
</dbReference>
<dbReference type="PANTHER" id="PTHR12350:SF19">
    <property type="entry name" value="SET DOMAIN-CONTAINING PROTEIN"/>
    <property type="match status" value="1"/>
</dbReference>
<sequence length="166" mass="18952">MGVKTAFQLEKAGIKNIGKNFLSFQAFEAISVGELVDVMRGNVVKQKSRFTVQISKNLHMDVVEPIKYTNHSCNPNCKLDVKTGQLTAVKAIKPGQNITFDYCTTEYEMEEHFKCNCESDKCRGFIQGFKYLKPNEKKLILPKLSECIKENYLNEEDERVSIKSVE</sequence>
<evidence type="ECO:0000313" key="5">
    <source>
        <dbReference type="EMBL" id="CAD5113995.1"/>
    </source>
</evidence>
<dbReference type="Proteomes" id="UP000549394">
    <property type="component" value="Unassembled WGS sequence"/>
</dbReference>
<protein>
    <submittedName>
        <fullName evidence="5">DgyrCDS3159</fullName>
    </submittedName>
</protein>
<dbReference type="InterPro" id="IPR001214">
    <property type="entry name" value="SET_dom"/>
</dbReference>
<feature type="domain" description="Post-SET" evidence="4">
    <location>
        <begin position="111"/>
        <end position="127"/>
    </location>
</feature>
<evidence type="ECO:0000256" key="2">
    <source>
        <dbReference type="ARBA" id="ARBA00022679"/>
    </source>
</evidence>
<dbReference type="InterPro" id="IPR046341">
    <property type="entry name" value="SET_dom_sf"/>
</dbReference>